<comment type="caution">
    <text evidence="2">The sequence shown here is derived from an EMBL/GenBank/DDBJ whole genome shotgun (WGS) entry which is preliminary data.</text>
</comment>
<keyword evidence="1" id="KW-0963">Cytoplasm</keyword>
<dbReference type="SUPFAM" id="SSF158221">
    <property type="entry name" value="YnzC-like"/>
    <property type="match status" value="1"/>
</dbReference>
<sequence length="58" mass="6568">NALAHKAKTSGLTEAELAERDALRQEYLADIRASMIDQLEHTTVIEPDGTRRKLQVRH</sequence>
<dbReference type="InterPro" id="IPR009242">
    <property type="entry name" value="DUF896"/>
</dbReference>
<organism evidence="2">
    <name type="scientific">human gut metagenome</name>
    <dbReference type="NCBI Taxonomy" id="408170"/>
    <lineage>
        <taxon>unclassified sequences</taxon>
        <taxon>metagenomes</taxon>
        <taxon>organismal metagenomes</taxon>
    </lineage>
</organism>
<evidence type="ECO:0000256" key="1">
    <source>
        <dbReference type="ARBA" id="ARBA00022490"/>
    </source>
</evidence>
<dbReference type="Gene3D" id="1.10.287.540">
    <property type="entry name" value="Helix hairpin bin"/>
    <property type="match status" value="1"/>
</dbReference>
<dbReference type="EMBL" id="AJWY01007359">
    <property type="protein sequence ID" value="EKC64233.1"/>
    <property type="molecule type" value="Genomic_DNA"/>
</dbReference>
<dbReference type="AlphaFoldDB" id="K1T317"/>
<proteinExistence type="predicted"/>
<gene>
    <name evidence="2" type="ORF">LEA_10927</name>
</gene>
<evidence type="ECO:0000313" key="2">
    <source>
        <dbReference type="EMBL" id="EKC64233.1"/>
    </source>
</evidence>
<dbReference type="PANTHER" id="PTHR37300:SF1">
    <property type="entry name" value="UPF0291 PROTEIN YNZC"/>
    <property type="match status" value="1"/>
</dbReference>
<dbReference type="Pfam" id="PF05979">
    <property type="entry name" value="DUF896"/>
    <property type="match status" value="1"/>
</dbReference>
<accession>K1T317</accession>
<name>K1T317_9ZZZZ</name>
<feature type="non-terminal residue" evidence="2">
    <location>
        <position position="1"/>
    </location>
</feature>
<protein>
    <submittedName>
        <fullName evidence="2">Protein containing DUF896, bacterial</fullName>
    </submittedName>
</protein>
<reference evidence="2" key="1">
    <citation type="journal article" date="2013" name="Environ. Microbiol.">
        <title>Microbiota from the distal guts of lean and obese adolescents exhibit partial functional redundancy besides clear differences in community structure.</title>
        <authorList>
            <person name="Ferrer M."/>
            <person name="Ruiz A."/>
            <person name="Lanza F."/>
            <person name="Haange S.B."/>
            <person name="Oberbach A."/>
            <person name="Till H."/>
            <person name="Bargiela R."/>
            <person name="Campoy C."/>
            <person name="Segura M.T."/>
            <person name="Richter M."/>
            <person name="von Bergen M."/>
            <person name="Seifert J."/>
            <person name="Suarez A."/>
        </authorList>
    </citation>
    <scope>NUCLEOTIDE SEQUENCE</scope>
</reference>
<dbReference type="PANTHER" id="PTHR37300">
    <property type="entry name" value="UPF0291 PROTEIN CBO2609/CLC_2481"/>
    <property type="match status" value="1"/>
</dbReference>